<feature type="non-terminal residue" evidence="5">
    <location>
        <position position="1"/>
    </location>
</feature>
<dbReference type="PANTHER" id="PTHR10039:SF15">
    <property type="entry name" value="NACHT DOMAIN-CONTAINING PROTEIN"/>
    <property type="match status" value="1"/>
</dbReference>
<dbReference type="Pfam" id="PF24883">
    <property type="entry name" value="NPHP3_N"/>
    <property type="match status" value="1"/>
</dbReference>
<feature type="repeat" description="ANK" evidence="2">
    <location>
        <begin position="905"/>
        <end position="937"/>
    </location>
</feature>
<dbReference type="InterPro" id="IPR056884">
    <property type="entry name" value="NPHP3-like_N"/>
</dbReference>
<protein>
    <recommendedName>
        <fullName evidence="7">NACHT domain-containing protein</fullName>
    </recommendedName>
</protein>
<evidence type="ECO:0000259" key="3">
    <source>
        <dbReference type="Pfam" id="PF22939"/>
    </source>
</evidence>
<dbReference type="InterPro" id="IPR002110">
    <property type="entry name" value="Ankyrin_rpt"/>
</dbReference>
<feature type="domain" description="Nephrocystin 3-like N-terminal" evidence="4">
    <location>
        <begin position="148"/>
        <end position="306"/>
    </location>
</feature>
<feature type="repeat" description="ANK" evidence="2">
    <location>
        <begin position="837"/>
        <end position="871"/>
    </location>
</feature>
<dbReference type="SUPFAM" id="SSF52540">
    <property type="entry name" value="P-loop containing nucleoside triphosphate hydrolases"/>
    <property type="match status" value="1"/>
</dbReference>
<gene>
    <name evidence="5" type="ORF">QQX98_012937</name>
</gene>
<dbReference type="EMBL" id="JAZAVJ010000449">
    <property type="protein sequence ID" value="KAK7397696.1"/>
    <property type="molecule type" value="Genomic_DNA"/>
</dbReference>
<evidence type="ECO:0000256" key="2">
    <source>
        <dbReference type="PROSITE-ProRule" id="PRU00023"/>
    </source>
</evidence>
<dbReference type="Proteomes" id="UP001498476">
    <property type="component" value="Unassembled WGS sequence"/>
</dbReference>
<feature type="repeat" description="ANK" evidence="2">
    <location>
        <begin position="628"/>
        <end position="660"/>
    </location>
</feature>
<keyword evidence="6" id="KW-1185">Reference proteome</keyword>
<evidence type="ECO:0008006" key="7">
    <source>
        <dbReference type="Google" id="ProtNLM"/>
    </source>
</evidence>
<organism evidence="5 6">
    <name type="scientific">Neonectria punicea</name>
    <dbReference type="NCBI Taxonomy" id="979145"/>
    <lineage>
        <taxon>Eukaryota</taxon>
        <taxon>Fungi</taxon>
        <taxon>Dikarya</taxon>
        <taxon>Ascomycota</taxon>
        <taxon>Pezizomycotina</taxon>
        <taxon>Sordariomycetes</taxon>
        <taxon>Hypocreomycetidae</taxon>
        <taxon>Hypocreales</taxon>
        <taxon>Nectriaceae</taxon>
        <taxon>Neonectria</taxon>
    </lineage>
</organism>
<feature type="domain" description="GPI inositol-deacylase winged helix" evidence="3">
    <location>
        <begin position="420"/>
        <end position="497"/>
    </location>
</feature>
<evidence type="ECO:0000259" key="4">
    <source>
        <dbReference type="Pfam" id="PF24883"/>
    </source>
</evidence>
<comment type="caution">
    <text evidence="5">The sequence shown here is derived from an EMBL/GenBank/DDBJ whole genome shotgun (WGS) entry which is preliminary data.</text>
</comment>
<dbReference type="Gene3D" id="1.25.40.20">
    <property type="entry name" value="Ankyrin repeat-containing domain"/>
    <property type="match status" value="3"/>
</dbReference>
<reference evidence="5 6" key="1">
    <citation type="journal article" date="2025" name="Microbiol. Resour. Announc.">
        <title>Draft genome sequences for Neonectria magnoliae and Neonectria punicea, canker pathogens of Liriodendron tulipifera and Acer saccharum in West Virginia.</title>
        <authorList>
            <person name="Petronek H.M."/>
            <person name="Kasson M.T."/>
            <person name="Metheny A.M."/>
            <person name="Stauder C.M."/>
            <person name="Lovett B."/>
            <person name="Lynch S.C."/>
            <person name="Garnas J.R."/>
            <person name="Kasson L.R."/>
            <person name="Stajich J.E."/>
        </authorList>
    </citation>
    <scope>NUCLEOTIDE SEQUENCE [LARGE SCALE GENOMIC DNA]</scope>
    <source>
        <strain evidence="5 6">NRRL 64653</strain>
    </source>
</reference>
<feature type="repeat" description="ANK" evidence="2">
    <location>
        <begin position="724"/>
        <end position="756"/>
    </location>
</feature>
<evidence type="ECO:0000313" key="5">
    <source>
        <dbReference type="EMBL" id="KAK7397696.1"/>
    </source>
</evidence>
<proteinExistence type="predicted"/>
<evidence type="ECO:0000313" key="6">
    <source>
        <dbReference type="Proteomes" id="UP001498476"/>
    </source>
</evidence>
<keyword evidence="2" id="KW-0040">ANK repeat</keyword>
<name>A0ABR1GHT6_9HYPO</name>
<dbReference type="Pfam" id="PF22939">
    <property type="entry name" value="WHD_GPIID"/>
    <property type="match status" value="1"/>
</dbReference>
<dbReference type="Gene3D" id="3.40.50.300">
    <property type="entry name" value="P-loop containing nucleotide triphosphate hydrolases"/>
    <property type="match status" value="1"/>
</dbReference>
<dbReference type="InterPro" id="IPR054471">
    <property type="entry name" value="GPIID_WHD"/>
</dbReference>
<evidence type="ECO:0000256" key="1">
    <source>
        <dbReference type="ARBA" id="ARBA00022737"/>
    </source>
</evidence>
<feature type="repeat" description="ANK" evidence="2">
    <location>
        <begin position="872"/>
        <end position="904"/>
    </location>
</feature>
<dbReference type="InterPro" id="IPR027417">
    <property type="entry name" value="P-loop_NTPase"/>
</dbReference>
<dbReference type="PANTHER" id="PTHR10039">
    <property type="entry name" value="AMELOGENIN"/>
    <property type="match status" value="1"/>
</dbReference>
<dbReference type="InterPro" id="IPR036770">
    <property type="entry name" value="Ankyrin_rpt-contain_sf"/>
</dbReference>
<accession>A0ABR1GHT6</accession>
<dbReference type="Pfam" id="PF12796">
    <property type="entry name" value="Ank_2"/>
    <property type="match status" value="4"/>
</dbReference>
<dbReference type="PROSITE" id="PS50297">
    <property type="entry name" value="ANK_REP_REGION"/>
    <property type="match status" value="4"/>
</dbReference>
<dbReference type="SUPFAM" id="SSF48403">
    <property type="entry name" value="Ankyrin repeat"/>
    <property type="match status" value="2"/>
</dbReference>
<keyword evidence="1" id="KW-0677">Repeat</keyword>
<dbReference type="SMART" id="SM00248">
    <property type="entry name" value="ANK"/>
    <property type="match status" value="10"/>
</dbReference>
<dbReference type="PROSITE" id="PS50088">
    <property type="entry name" value="ANK_REPEAT"/>
    <property type="match status" value="5"/>
</dbReference>
<sequence>LRNFSNVVQDIDVLLSGCEPGPEQQAKLQSIRNDSTSLLNDLLERLDKDREIGARSTSTAQRVKKAWKRFNWDPVDIQDFRSRISFHLTLLIKLEGQLSSQRSSRIQQDVRHLTERSNQQERHEILKWIGTVDHGSRQSEVYDEHEEGTGEWLLCSDEFRKWIETKEEVLFCPGLPGAGKTFLASIVIHHLLDLFGNKSDIGIAYHYCDFRRQDYENASVILASILKQLAQCLGSLPDALSTLYDKHKEKETRPSFKEIASALQSVASLHSRVFIVIDGLDECPAWREILAQLRGLQGVNALVTSRDIPEIVNDKELEGSSVLEIRASDNDVRKYLDGKMSKLGRFVRRDRQLQEDICKAILGSIGGMFLLARLHLDSLADKLSVTTLRNELAALPTGSSAYDKAYLAAMERIERKCPDHRVLAKDVLAWLTFAKRQLQVAELRAAVVVQETDSNLDEESLIDIEDMVSVCAGLVTVDERSQTVSLIHYTTQEYLERTRANWRPDADAAIATSCLTYLLFPVFDVEFLEVDEDSPGERAAFWKVDEDSLGERADRQLYPLLNYSKEYGALHARLAISEPPSVARFFSSESKMPGNWLLLAAKHGGAQAEATAEWLIERGACIDIWDAERKIPLHYAVLNGWKRCVQLLLQRGASLSPDVDNMTPFHYTVKNDAEEIAQAFLDAGTPVDTTVTRDIYIPGYRQGRVVYVARDGAQNPVRKARTKKGLTCLHLATLTGNQRMTTFLLEHGANPNFPSDHGETPLHLALRIDLYGPEWPGIVDFWNDPMFRIEVALDCVELTDSEDEYCSTQAWIYENRSAIISRLLEHPMVDVNAQDDFGISPLHIAALGGDSSKSLIWELIEKGANISVRTTNGETPLHLASRNGNLDAVTTLLTLGADPMDGDVNGVNALHYAAQNGNLRIIQSAVNHKPDASLETFLKSKDNHGQNVLHHLLSSNIEVDITVVDYLLKWSVGINDLDNAGMSPVAKYLRAFVLCAGDDDPEVLRLMFECGANPAFETEEGLGLAHLAAGSPRVSVSLLRTLASWGVDLRAEDKQGRTALHYSAIKGNPTENILRFLCDEIRLSAGLRDAHGKTPLDYAVEMGQKEHHPNLFDPDRSRTEKLLRGLQEEL</sequence>